<reference evidence="7 8" key="1">
    <citation type="submission" date="2020-03" db="EMBL/GenBank/DDBJ databases">
        <title>Genomic Encyclopedia of Type Strains, Phase IV (KMG-IV): sequencing the most valuable type-strain genomes for metagenomic binning, comparative biology and taxonomic classification.</title>
        <authorList>
            <person name="Goeker M."/>
        </authorList>
    </citation>
    <scope>NUCLEOTIDE SEQUENCE [LARGE SCALE GENOMIC DNA]</scope>
    <source>
        <strain evidence="7 8">DSM 102865</strain>
    </source>
</reference>
<dbReference type="InterPro" id="IPR014284">
    <property type="entry name" value="RNA_pol_sigma-70_dom"/>
</dbReference>
<comment type="caution">
    <text evidence="7">The sequence shown here is derived from an EMBL/GenBank/DDBJ whole genome shotgun (WGS) entry which is preliminary data.</text>
</comment>
<evidence type="ECO:0000256" key="3">
    <source>
        <dbReference type="ARBA" id="ARBA00023082"/>
    </source>
</evidence>
<evidence type="ECO:0000256" key="1">
    <source>
        <dbReference type="ARBA" id="ARBA00010641"/>
    </source>
</evidence>
<dbReference type="InterPro" id="IPR036388">
    <property type="entry name" value="WH-like_DNA-bd_sf"/>
</dbReference>
<dbReference type="Pfam" id="PF08281">
    <property type="entry name" value="Sigma70_r4_2"/>
    <property type="match status" value="1"/>
</dbReference>
<keyword evidence="2" id="KW-0805">Transcription regulation</keyword>
<dbReference type="Proteomes" id="UP001179181">
    <property type="component" value="Unassembled WGS sequence"/>
</dbReference>
<protein>
    <submittedName>
        <fullName evidence="7">RNA polymerase sigma-70 factor (ECF subfamily)</fullName>
    </submittedName>
</protein>
<dbReference type="Gene3D" id="1.10.1740.10">
    <property type="match status" value="1"/>
</dbReference>
<organism evidence="7 8">
    <name type="scientific">Dyadobacter arcticus</name>
    <dbReference type="NCBI Taxonomy" id="1078754"/>
    <lineage>
        <taxon>Bacteria</taxon>
        <taxon>Pseudomonadati</taxon>
        <taxon>Bacteroidota</taxon>
        <taxon>Cytophagia</taxon>
        <taxon>Cytophagales</taxon>
        <taxon>Spirosomataceae</taxon>
        <taxon>Dyadobacter</taxon>
    </lineage>
</organism>
<dbReference type="Gene3D" id="1.10.10.10">
    <property type="entry name" value="Winged helix-like DNA-binding domain superfamily/Winged helix DNA-binding domain"/>
    <property type="match status" value="1"/>
</dbReference>
<feature type="domain" description="RNA polymerase sigma factor 70 region 4 type 2" evidence="6">
    <location>
        <begin position="124"/>
        <end position="172"/>
    </location>
</feature>
<dbReference type="EMBL" id="JAASQJ010000003">
    <property type="protein sequence ID" value="NIJ53590.1"/>
    <property type="molecule type" value="Genomic_DNA"/>
</dbReference>
<dbReference type="RefSeq" id="WP_167270974.1">
    <property type="nucleotide sequence ID" value="NZ_JAASQJ010000003.1"/>
</dbReference>
<evidence type="ECO:0000259" key="6">
    <source>
        <dbReference type="Pfam" id="PF08281"/>
    </source>
</evidence>
<dbReference type="Pfam" id="PF04542">
    <property type="entry name" value="Sigma70_r2"/>
    <property type="match status" value="1"/>
</dbReference>
<gene>
    <name evidence="7" type="ORF">FHS68_002772</name>
</gene>
<name>A0ABX0UPH8_9BACT</name>
<dbReference type="PANTHER" id="PTHR43133:SF46">
    <property type="entry name" value="RNA POLYMERASE SIGMA-70 FACTOR ECF SUBFAMILY"/>
    <property type="match status" value="1"/>
</dbReference>
<accession>A0ABX0UPH8</accession>
<dbReference type="PANTHER" id="PTHR43133">
    <property type="entry name" value="RNA POLYMERASE ECF-TYPE SIGMA FACTO"/>
    <property type="match status" value="1"/>
</dbReference>
<dbReference type="InterPro" id="IPR007627">
    <property type="entry name" value="RNA_pol_sigma70_r2"/>
</dbReference>
<feature type="domain" description="RNA polymerase sigma-70 region 2" evidence="5">
    <location>
        <begin position="27"/>
        <end position="92"/>
    </location>
</feature>
<keyword evidence="8" id="KW-1185">Reference proteome</keyword>
<dbReference type="SUPFAM" id="SSF88946">
    <property type="entry name" value="Sigma2 domain of RNA polymerase sigma factors"/>
    <property type="match status" value="1"/>
</dbReference>
<sequence>MQDFSTFPEEELLVLLKNGNRCAFKQLYVAYYHKIFVYALKFTKSSDLAEDIAQDVFIKIWENRQSLTEVKFFRGYLFTICKNLTLNILARATTEARIKDSLHPGYTAFHSDTENKTLSDEYERLLERAIDGLPPQRKLIFQLCKIEHLRYEEVACRLGISTGTVNDHIVKATRAIRKYLLKKTPC</sequence>
<evidence type="ECO:0000256" key="2">
    <source>
        <dbReference type="ARBA" id="ARBA00023015"/>
    </source>
</evidence>
<comment type="similarity">
    <text evidence="1">Belongs to the sigma-70 factor family. ECF subfamily.</text>
</comment>
<dbReference type="NCBIfam" id="TIGR02937">
    <property type="entry name" value="sigma70-ECF"/>
    <property type="match status" value="1"/>
</dbReference>
<evidence type="ECO:0000313" key="8">
    <source>
        <dbReference type="Proteomes" id="UP001179181"/>
    </source>
</evidence>
<evidence type="ECO:0000313" key="7">
    <source>
        <dbReference type="EMBL" id="NIJ53590.1"/>
    </source>
</evidence>
<keyword evidence="3" id="KW-0731">Sigma factor</keyword>
<evidence type="ECO:0000259" key="5">
    <source>
        <dbReference type="Pfam" id="PF04542"/>
    </source>
</evidence>
<dbReference type="InterPro" id="IPR014327">
    <property type="entry name" value="RNA_pol_sigma70_bacteroid"/>
</dbReference>
<dbReference type="SUPFAM" id="SSF88659">
    <property type="entry name" value="Sigma3 and sigma4 domains of RNA polymerase sigma factors"/>
    <property type="match status" value="1"/>
</dbReference>
<dbReference type="InterPro" id="IPR013249">
    <property type="entry name" value="RNA_pol_sigma70_r4_t2"/>
</dbReference>
<keyword evidence="4" id="KW-0804">Transcription</keyword>
<dbReference type="InterPro" id="IPR013325">
    <property type="entry name" value="RNA_pol_sigma_r2"/>
</dbReference>
<dbReference type="NCBIfam" id="TIGR02985">
    <property type="entry name" value="Sig70_bacteroi1"/>
    <property type="match status" value="1"/>
</dbReference>
<evidence type="ECO:0000256" key="4">
    <source>
        <dbReference type="ARBA" id="ARBA00023163"/>
    </source>
</evidence>
<dbReference type="InterPro" id="IPR039425">
    <property type="entry name" value="RNA_pol_sigma-70-like"/>
</dbReference>
<dbReference type="InterPro" id="IPR013324">
    <property type="entry name" value="RNA_pol_sigma_r3/r4-like"/>
</dbReference>
<proteinExistence type="inferred from homology"/>